<keyword evidence="8" id="KW-1185">Reference proteome</keyword>
<keyword evidence="2" id="KW-0378">Hydrolase</keyword>
<organism evidence="7 8">
    <name type="scientific">Asparagus officinalis</name>
    <name type="common">Garden asparagus</name>
    <dbReference type="NCBI Taxonomy" id="4686"/>
    <lineage>
        <taxon>Eukaryota</taxon>
        <taxon>Viridiplantae</taxon>
        <taxon>Streptophyta</taxon>
        <taxon>Embryophyta</taxon>
        <taxon>Tracheophyta</taxon>
        <taxon>Spermatophyta</taxon>
        <taxon>Magnoliopsida</taxon>
        <taxon>Liliopsida</taxon>
        <taxon>Asparagales</taxon>
        <taxon>Asparagaceae</taxon>
        <taxon>Asparagoideae</taxon>
        <taxon>Asparagus</taxon>
    </lineage>
</organism>
<evidence type="ECO:0000256" key="4">
    <source>
        <dbReference type="ARBA" id="ARBA00047761"/>
    </source>
</evidence>
<dbReference type="OrthoDB" id="613268at2759"/>
<reference evidence="8" key="1">
    <citation type="journal article" date="2017" name="Nat. Commun.">
        <title>The asparagus genome sheds light on the origin and evolution of a young Y chromosome.</title>
        <authorList>
            <person name="Harkess A."/>
            <person name="Zhou J."/>
            <person name="Xu C."/>
            <person name="Bowers J.E."/>
            <person name="Van der Hulst R."/>
            <person name="Ayyampalayam S."/>
            <person name="Mercati F."/>
            <person name="Riccardi P."/>
            <person name="McKain M.R."/>
            <person name="Kakrana A."/>
            <person name="Tang H."/>
            <person name="Ray J."/>
            <person name="Groenendijk J."/>
            <person name="Arikit S."/>
            <person name="Mathioni S.M."/>
            <person name="Nakano M."/>
            <person name="Shan H."/>
            <person name="Telgmann-Rauber A."/>
            <person name="Kanno A."/>
            <person name="Yue Z."/>
            <person name="Chen H."/>
            <person name="Li W."/>
            <person name="Chen Y."/>
            <person name="Xu X."/>
            <person name="Zhang Y."/>
            <person name="Luo S."/>
            <person name="Chen H."/>
            <person name="Gao J."/>
            <person name="Mao Z."/>
            <person name="Pires J.C."/>
            <person name="Luo M."/>
            <person name="Kudrna D."/>
            <person name="Wing R.A."/>
            <person name="Meyers B.C."/>
            <person name="Yi K."/>
            <person name="Kong H."/>
            <person name="Lavrijsen P."/>
            <person name="Sunseri F."/>
            <person name="Falavigna A."/>
            <person name="Ye Y."/>
            <person name="Leebens-Mack J.H."/>
            <person name="Chen G."/>
        </authorList>
    </citation>
    <scope>NUCLEOTIDE SEQUENCE [LARGE SCALE GENOMIC DNA]</scope>
    <source>
        <strain evidence="8">cv. DH0086</strain>
    </source>
</reference>
<dbReference type="InterPro" id="IPR036457">
    <property type="entry name" value="PPM-type-like_dom_sf"/>
</dbReference>
<evidence type="ECO:0000256" key="5">
    <source>
        <dbReference type="ARBA" id="ARBA00048336"/>
    </source>
</evidence>
<dbReference type="AlphaFoldDB" id="A0A5P1FSW1"/>
<dbReference type="SUPFAM" id="SSF81606">
    <property type="entry name" value="PP2C-like"/>
    <property type="match status" value="1"/>
</dbReference>
<dbReference type="SMART" id="SM00332">
    <property type="entry name" value="PP2Cc"/>
    <property type="match status" value="1"/>
</dbReference>
<evidence type="ECO:0000259" key="6">
    <source>
        <dbReference type="PROSITE" id="PS51746"/>
    </source>
</evidence>
<dbReference type="CDD" id="cd00143">
    <property type="entry name" value="PP2Cc"/>
    <property type="match status" value="1"/>
</dbReference>
<dbReference type="GO" id="GO:0004722">
    <property type="term" value="F:protein serine/threonine phosphatase activity"/>
    <property type="evidence" value="ECO:0007669"/>
    <property type="project" value="UniProtKB-EC"/>
</dbReference>
<comment type="catalytic activity">
    <reaction evidence="4">
        <text>O-phospho-L-seryl-[protein] + H2O = L-seryl-[protein] + phosphate</text>
        <dbReference type="Rhea" id="RHEA:20629"/>
        <dbReference type="Rhea" id="RHEA-COMP:9863"/>
        <dbReference type="Rhea" id="RHEA-COMP:11604"/>
        <dbReference type="ChEBI" id="CHEBI:15377"/>
        <dbReference type="ChEBI" id="CHEBI:29999"/>
        <dbReference type="ChEBI" id="CHEBI:43474"/>
        <dbReference type="ChEBI" id="CHEBI:83421"/>
        <dbReference type="EC" id="3.1.3.16"/>
    </reaction>
</comment>
<sequence length="268" mass="30416">MAFKVLLKRFKAFKIKKVTVRKIKIKNTNNTDSERIWTGVSHGFHAVERDVETDGFVHAQREQVEGHEFWLFGAFDQQMGPGITKYLQSRLFDNNLNENQIRRKAKATMKKAYASTKIKIQAQKENNSRGSSSVLVMKGERFVSASIGGYRAILCRDGLGTQLGLKHQRKVRRKWAVSDIWNMKCTSTNGENNPNKSSKLAISSKKVEAETEFIILASDGVWQVMRNQEAVDLIAHIEDAQKAAECLAEEALNRMSKSAIQCIVIRFH</sequence>
<protein>
    <recommendedName>
        <fullName evidence="1">protein-serine/threonine phosphatase</fullName>
        <ecNumber evidence="1">3.1.3.16</ecNumber>
    </recommendedName>
</protein>
<dbReference type="InterPro" id="IPR001932">
    <property type="entry name" value="PPM-type_phosphatase-like_dom"/>
</dbReference>
<dbReference type="InterPro" id="IPR015655">
    <property type="entry name" value="PP2C"/>
</dbReference>
<accession>A0A5P1FSW1</accession>
<dbReference type="Pfam" id="PF00481">
    <property type="entry name" value="PP2C"/>
    <property type="match status" value="1"/>
</dbReference>
<gene>
    <name evidence="7" type="ORF">A4U43_C01F18670</name>
</gene>
<comment type="catalytic activity">
    <reaction evidence="5">
        <text>O-phospho-L-threonyl-[protein] + H2O = L-threonyl-[protein] + phosphate</text>
        <dbReference type="Rhea" id="RHEA:47004"/>
        <dbReference type="Rhea" id="RHEA-COMP:11060"/>
        <dbReference type="Rhea" id="RHEA-COMP:11605"/>
        <dbReference type="ChEBI" id="CHEBI:15377"/>
        <dbReference type="ChEBI" id="CHEBI:30013"/>
        <dbReference type="ChEBI" id="CHEBI:43474"/>
        <dbReference type="ChEBI" id="CHEBI:61977"/>
        <dbReference type="EC" id="3.1.3.16"/>
    </reaction>
</comment>
<dbReference type="PROSITE" id="PS51746">
    <property type="entry name" value="PPM_2"/>
    <property type="match status" value="1"/>
</dbReference>
<name>A0A5P1FSW1_ASPOF</name>
<feature type="domain" description="PPM-type phosphatase" evidence="6">
    <location>
        <begin position="53"/>
        <end position="267"/>
    </location>
</feature>
<evidence type="ECO:0000313" key="8">
    <source>
        <dbReference type="Proteomes" id="UP000243459"/>
    </source>
</evidence>
<evidence type="ECO:0000256" key="3">
    <source>
        <dbReference type="ARBA" id="ARBA00022912"/>
    </source>
</evidence>
<dbReference type="Gene3D" id="3.60.40.10">
    <property type="entry name" value="PPM-type phosphatase domain"/>
    <property type="match status" value="1"/>
</dbReference>
<proteinExistence type="predicted"/>
<evidence type="ECO:0000256" key="2">
    <source>
        <dbReference type="ARBA" id="ARBA00022801"/>
    </source>
</evidence>
<dbReference type="Proteomes" id="UP000243459">
    <property type="component" value="Chromosome 1"/>
</dbReference>
<dbReference type="Gramene" id="ONK80517">
    <property type="protein sequence ID" value="ONK80517"/>
    <property type="gene ID" value="A4U43_C01F18670"/>
</dbReference>
<dbReference type="EMBL" id="CM007381">
    <property type="protein sequence ID" value="ONK80517.1"/>
    <property type="molecule type" value="Genomic_DNA"/>
</dbReference>
<evidence type="ECO:0000256" key="1">
    <source>
        <dbReference type="ARBA" id="ARBA00013081"/>
    </source>
</evidence>
<dbReference type="PANTHER" id="PTHR47992">
    <property type="entry name" value="PROTEIN PHOSPHATASE"/>
    <property type="match status" value="1"/>
</dbReference>
<dbReference type="OMA" id="GTKHSKG"/>
<evidence type="ECO:0000313" key="7">
    <source>
        <dbReference type="EMBL" id="ONK80517.1"/>
    </source>
</evidence>
<keyword evidence="3" id="KW-0904">Protein phosphatase</keyword>
<dbReference type="EC" id="3.1.3.16" evidence="1"/>